<organism evidence="3 4">
    <name type="scientific">Rhizopus azygosporus</name>
    <name type="common">Rhizopus microsporus var. azygosporus</name>
    <dbReference type="NCBI Taxonomy" id="86630"/>
    <lineage>
        <taxon>Eukaryota</taxon>
        <taxon>Fungi</taxon>
        <taxon>Fungi incertae sedis</taxon>
        <taxon>Mucoromycota</taxon>
        <taxon>Mucoromycotina</taxon>
        <taxon>Mucoromycetes</taxon>
        <taxon>Mucorales</taxon>
        <taxon>Mucorineae</taxon>
        <taxon>Rhizopodaceae</taxon>
        <taxon>Rhizopus</taxon>
    </lineage>
</organism>
<protein>
    <recommendedName>
        <fullName evidence="2">SET domain-containing protein</fullName>
    </recommendedName>
</protein>
<keyword evidence="4" id="KW-1185">Reference proteome</keyword>
<dbReference type="OrthoDB" id="3265353at2759"/>
<dbReference type="PANTHER" id="PTHR12977:SF4">
    <property type="entry name" value="HISTONE-LYSINE N-METHYLTRANSFERASE KMT5B"/>
    <property type="match status" value="1"/>
</dbReference>
<evidence type="ECO:0000313" key="3">
    <source>
        <dbReference type="EMBL" id="RCH99294.1"/>
    </source>
</evidence>
<comment type="caution">
    <text evidence="3">The sequence shown here is derived from an EMBL/GenBank/DDBJ whole genome shotgun (WGS) entry which is preliminary data.</text>
</comment>
<dbReference type="InterPro" id="IPR001214">
    <property type="entry name" value="SET_dom"/>
</dbReference>
<reference evidence="3 4" key="1">
    <citation type="journal article" date="2018" name="G3 (Bethesda)">
        <title>Phylogenetic and Phylogenomic Definition of Rhizopus Species.</title>
        <authorList>
            <person name="Gryganskyi A.P."/>
            <person name="Golan J."/>
            <person name="Dolatabadi S."/>
            <person name="Mondo S."/>
            <person name="Robb S."/>
            <person name="Idnurm A."/>
            <person name="Muszewska A."/>
            <person name="Steczkiewicz K."/>
            <person name="Masonjones S."/>
            <person name="Liao H.L."/>
            <person name="Gajdeczka M.T."/>
            <person name="Anike F."/>
            <person name="Vuek A."/>
            <person name="Anishchenko I.M."/>
            <person name="Voigt K."/>
            <person name="de Hoog G.S."/>
            <person name="Smith M.E."/>
            <person name="Heitman J."/>
            <person name="Vilgalys R."/>
            <person name="Stajich J.E."/>
        </authorList>
    </citation>
    <scope>NUCLEOTIDE SEQUENCE [LARGE SCALE GENOMIC DNA]</scope>
    <source>
        <strain evidence="3 4">CBS 357.93</strain>
    </source>
</reference>
<dbReference type="Proteomes" id="UP000252139">
    <property type="component" value="Unassembled WGS sequence"/>
</dbReference>
<dbReference type="SUPFAM" id="SSF82199">
    <property type="entry name" value="SET domain"/>
    <property type="match status" value="1"/>
</dbReference>
<dbReference type="Gene3D" id="2.170.270.10">
    <property type="entry name" value="SET domain"/>
    <property type="match status" value="1"/>
</dbReference>
<name>A0A367KAQ0_RHIAZ</name>
<evidence type="ECO:0000259" key="2">
    <source>
        <dbReference type="PROSITE" id="PS50280"/>
    </source>
</evidence>
<dbReference type="PANTHER" id="PTHR12977">
    <property type="entry name" value="SUPPRESSOR OF VARIEGATION 4-20-RELATED"/>
    <property type="match status" value="1"/>
</dbReference>
<feature type="domain" description="SET" evidence="2">
    <location>
        <begin position="109"/>
        <end position="218"/>
    </location>
</feature>
<dbReference type="AlphaFoldDB" id="A0A367KAQ0"/>
<gene>
    <name evidence="3" type="ORF">CU097_011753</name>
</gene>
<accession>A0A367KAQ0</accession>
<evidence type="ECO:0000313" key="4">
    <source>
        <dbReference type="Proteomes" id="UP000252139"/>
    </source>
</evidence>
<dbReference type="GO" id="GO:0005634">
    <property type="term" value="C:nucleus"/>
    <property type="evidence" value="ECO:0007669"/>
    <property type="project" value="TreeGrafter"/>
</dbReference>
<evidence type="ECO:0000256" key="1">
    <source>
        <dbReference type="SAM" id="MobiDB-lite"/>
    </source>
</evidence>
<sequence length="271" mass="30345">MSSVTKNTSTAYELLIQHDDFITDALLDNCLILIKTKKVNPNYANFLTNGHREAINGLPRNQLKAKNELPINHMSCFVVLTASVAWGWRSSRSLKSTLCFTARVFTPDSGVKLRTTEVYTGSLEVKMVATKDLDASKHLVHCAGTIVQMTERLEMGEDETCWWVINHRGQNHVLLGPLRFFNHDCKNNAKFVSHSSKKLVPRIKAKVKAGRQVTVFYGRRLPWFSVGPIQIWKTAVVEDGIISESTLETNPQSSSQIENGPDKIGSSAFLK</sequence>
<dbReference type="EMBL" id="PJQL01000132">
    <property type="protein sequence ID" value="RCH99294.1"/>
    <property type="molecule type" value="Genomic_DNA"/>
</dbReference>
<proteinExistence type="predicted"/>
<feature type="region of interest" description="Disordered" evidence="1">
    <location>
        <begin position="247"/>
        <end position="271"/>
    </location>
</feature>
<dbReference type="Pfam" id="PF00856">
    <property type="entry name" value="SET"/>
    <property type="match status" value="1"/>
</dbReference>
<dbReference type="PROSITE" id="PS50280">
    <property type="entry name" value="SET"/>
    <property type="match status" value="1"/>
</dbReference>
<dbReference type="InterPro" id="IPR039977">
    <property type="entry name" value="Suv4-20/Set9"/>
</dbReference>
<dbReference type="GO" id="GO:0042799">
    <property type="term" value="F:histone H4K20 methyltransferase activity"/>
    <property type="evidence" value="ECO:0007669"/>
    <property type="project" value="TreeGrafter"/>
</dbReference>
<feature type="compositionally biased region" description="Polar residues" evidence="1">
    <location>
        <begin position="247"/>
        <end position="258"/>
    </location>
</feature>
<dbReference type="InterPro" id="IPR046341">
    <property type="entry name" value="SET_dom_sf"/>
</dbReference>
<dbReference type="STRING" id="86630.A0A367KAQ0"/>